<proteinExistence type="inferred from homology"/>
<dbReference type="GO" id="GO:0051287">
    <property type="term" value="F:NAD binding"/>
    <property type="evidence" value="ECO:0007669"/>
    <property type="project" value="InterPro"/>
</dbReference>
<sequence length="336" mass="36339">MRVAVFSARDYDRDFLEKANEATGGRHLIQFFEIRLGRESARLAAGCDAVCAFVNDQLGREVLELLAGQGIRLVALRSAGFNNVDLEAARDLGIAVARVPAYSPDAVAEHTVAMMLALDRNIHKAYVRVREGNFALEGLLGFNLRGRTVGIVGTGAIGLCVARIMRGFGCEVIAADPAPNDDLDAMGGRYVAMPELLAASDIVSLHCPLTPQTHHLIDHDAVARMKHGAMLINTSRGGVVDTRALIAGLKSGRIGNLGLDVYEEEADLFFENLSDRMIQDDVFARLLTFPNVLVTGHQAFFTHEAMTAIAETTMRNVSAFEETGSPVHPVSVERLA</sequence>
<dbReference type="EMBL" id="JTDI01000001">
    <property type="protein sequence ID" value="KHK93428.1"/>
    <property type="molecule type" value="Genomic_DNA"/>
</dbReference>
<dbReference type="OrthoDB" id="9793626at2"/>
<feature type="domain" description="D-isomer specific 2-hydroxyacid dehydrogenase NAD-binding" evidence="6">
    <location>
        <begin position="112"/>
        <end position="299"/>
    </location>
</feature>
<organism evidence="7 8">
    <name type="scientific">Novosphingobium malaysiense</name>
    <dbReference type="NCBI Taxonomy" id="1348853"/>
    <lineage>
        <taxon>Bacteria</taxon>
        <taxon>Pseudomonadati</taxon>
        <taxon>Pseudomonadota</taxon>
        <taxon>Alphaproteobacteria</taxon>
        <taxon>Sphingomonadales</taxon>
        <taxon>Sphingomonadaceae</taxon>
        <taxon>Novosphingobium</taxon>
    </lineage>
</organism>
<dbReference type="InterPro" id="IPR006139">
    <property type="entry name" value="D-isomer_2_OHA_DH_cat_dom"/>
</dbReference>
<evidence type="ECO:0000256" key="2">
    <source>
        <dbReference type="ARBA" id="ARBA00023002"/>
    </source>
</evidence>
<dbReference type="Gene3D" id="3.40.50.720">
    <property type="entry name" value="NAD(P)-binding Rossmann-like Domain"/>
    <property type="match status" value="2"/>
</dbReference>
<protein>
    <submittedName>
        <fullName evidence="7">2-hydroxyacid dehydrogenase</fullName>
    </submittedName>
</protein>
<dbReference type="Pfam" id="PF00389">
    <property type="entry name" value="2-Hacid_dh"/>
    <property type="match status" value="1"/>
</dbReference>
<dbReference type="AlphaFoldDB" id="A0A0B1ZW70"/>
<keyword evidence="8" id="KW-1185">Reference proteome</keyword>
<dbReference type="CDD" id="cd12183">
    <property type="entry name" value="LDH_like_2"/>
    <property type="match status" value="1"/>
</dbReference>
<evidence type="ECO:0000256" key="3">
    <source>
        <dbReference type="ARBA" id="ARBA00023027"/>
    </source>
</evidence>
<dbReference type="InterPro" id="IPR058205">
    <property type="entry name" value="D-LDH-like"/>
</dbReference>
<gene>
    <name evidence="7" type="ORF">LK12_03925</name>
</gene>
<evidence type="ECO:0000259" key="6">
    <source>
        <dbReference type="Pfam" id="PF02826"/>
    </source>
</evidence>
<dbReference type="PROSITE" id="PS00671">
    <property type="entry name" value="D_2_HYDROXYACID_DH_3"/>
    <property type="match status" value="1"/>
</dbReference>
<keyword evidence="3" id="KW-0520">NAD</keyword>
<dbReference type="PANTHER" id="PTHR43026:SF1">
    <property type="entry name" value="2-HYDROXYACID DEHYDROGENASE HOMOLOG 1-RELATED"/>
    <property type="match status" value="1"/>
</dbReference>
<evidence type="ECO:0000259" key="5">
    <source>
        <dbReference type="Pfam" id="PF00389"/>
    </source>
</evidence>
<accession>A0A0B1ZW70</accession>
<comment type="similarity">
    <text evidence="1 4">Belongs to the D-isomer specific 2-hydroxyacid dehydrogenase family.</text>
</comment>
<evidence type="ECO:0000256" key="1">
    <source>
        <dbReference type="ARBA" id="ARBA00005854"/>
    </source>
</evidence>
<evidence type="ECO:0000313" key="7">
    <source>
        <dbReference type="EMBL" id="KHK93428.1"/>
    </source>
</evidence>
<dbReference type="STRING" id="1348853.LK12_03925"/>
<dbReference type="InterPro" id="IPR006140">
    <property type="entry name" value="D-isomer_DH_NAD-bd"/>
</dbReference>
<dbReference type="Pfam" id="PF02826">
    <property type="entry name" value="2-Hacid_dh_C"/>
    <property type="match status" value="1"/>
</dbReference>
<dbReference type="InterPro" id="IPR036291">
    <property type="entry name" value="NAD(P)-bd_dom_sf"/>
</dbReference>
<dbReference type="SUPFAM" id="SSF51735">
    <property type="entry name" value="NAD(P)-binding Rossmann-fold domains"/>
    <property type="match status" value="1"/>
</dbReference>
<keyword evidence="2 4" id="KW-0560">Oxidoreductase</keyword>
<dbReference type="PROSITE" id="PS00670">
    <property type="entry name" value="D_2_HYDROXYACID_DH_2"/>
    <property type="match status" value="1"/>
</dbReference>
<name>A0A0B1ZW70_9SPHN</name>
<evidence type="ECO:0000256" key="4">
    <source>
        <dbReference type="RuleBase" id="RU003719"/>
    </source>
</evidence>
<dbReference type="RefSeq" id="WP_039279476.1">
    <property type="nucleotide sequence ID" value="NZ_JTDI01000001.1"/>
</dbReference>
<comment type="caution">
    <text evidence="7">The sequence shown here is derived from an EMBL/GenBank/DDBJ whole genome shotgun (WGS) entry which is preliminary data.</text>
</comment>
<reference evidence="7 8" key="1">
    <citation type="submission" date="2014-10" db="EMBL/GenBank/DDBJ databases">
        <title>Genome sequence of Novosphingobium malaysiense MUSC 273(T).</title>
        <authorList>
            <person name="Lee L.-H."/>
        </authorList>
    </citation>
    <scope>NUCLEOTIDE SEQUENCE [LARGE SCALE GENOMIC DNA]</scope>
    <source>
        <strain evidence="7 8">MUSC 273</strain>
    </source>
</reference>
<dbReference type="InterPro" id="IPR029753">
    <property type="entry name" value="D-isomer_DH_CS"/>
</dbReference>
<dbReference type="SUPFAM" id="SSF52283">
    <property type="entry name" value="Formate/glycerate dehydrogenase catalytic domain-like"/>
    <property type="match status" value="1"/>
</dbReference>
<dbReference type="Proteomes" id="UP000031057">
    <property type="component" value="Unassembled WGS sequence"/>
</dbReference>
<evidence type="ECO:0000313" key="8">
    <source>
        <dbReference type="Proteomes" id="UP000031057"/>
    </source>
</evidence>
<feature type="domain" description="D-isomer specific 2-hydroxyacid dehydrogenase catalytic" evidence="5">
    <location>
        <begin position="3"/>
        <end position="330"/>
    </location>
</feature>
<dbReference type="GO" id="GO:0008720">
    <property type="term" value="F:D-lactate dehydrogenase (NAD+) activity"/>
    <property type="evidence" value="ECO:0007669"/>
    <property type="project" value="TreeGrafter"/>
</dbReference>
<dbReference type="PANTHER" id="PTHR43026">
    <property type="entry name" value="2-HYDROXYACID DEHYDROGENASE HOMOLOG 1-RELATED"/>
    <property type="match status" value="1"/>
</dbReference>